<accession>A0A4T0UKK1</accession>
<feature type="transmembrane region" description="Helical" evidence="1">
    <location>
        <begin position="137"/>
        <end position="156"/>
    </location>
</feature>
<evidence type="ECO:0000256" key="1">
    <source>
        <dbReference type="SAM" id="Phobius"/>
    </source>
</evidence>
<dbReference type="Pfam" id="PF01578">
    <property type="entry name" value="Cytochrom_C_asm"/>
    <property type="match status" value="1"/>
</dbReference>
<proteinExistence type="predicted"/>
<dbReference type="OrthoDB" id="9780793at2"/>
<feature type="transmembrane region" description="Helical" evidence="1">
    <location>
        <begin position="248"/>
        <end position="267"/>
    </location>
</feature>
<dbReference type="GO" id="GO:0020037">
    <property type="term" value="F:heme binding"/>
    <property type="evidence" value="ECO:0007669"/>
    <property type="project" value="InterPro"/>
</dbReference>
<protein>
    <submittedName>
        <fullName evidence="3">Cytochrome C biogenesis protein</fullName>
    </submittedName>
</protein>
<evidence type="ECO:0000313" key="3">
    <source>
        <dbReference type="EMBL" id="TIC79087.1"/>
    </source>
</evidence>
<feature type="transmembrane region" description="Helical" evidence="1">
    <location>
        <begin position="218"/>
        <end position="236"/>
    </location>
</feature>
<comment type="caution">
    <text evidence="3">The sequence shown here is derived from an EMBL/GenBank/DDBJ whole genome shotgun (WGS) entry which is preliminary data.</text>
</comment>
<reference evidence="3 4" key="1">
    <citation type="submission" date="2019-04" db="EMBL/GenBank/DDBJ databases">
        <title>Crenobacter sp. nov.</title>
        <authorList>
            <person name="Shi S."/>
        </authorList>
    </citation>
    <scope>NUCLEOTIDE SEQUENCE [LARGE SCALE GENOMIC DNA]</scope>
    <source>
        <strain evidence="3 4">GY 70310</strain>
    </source>
</reference>
<dbReference type="EMBL" id="STGJ01000019">
    <property type="protein sequence ID" value="TIC79087.1"/>
    <property type="molecule type" value="Genomic_DNA"/>
</dbReference>
<feature type="transmembrane region" description="Helical" evidence="1">
    <location>
        <begin position="6"/>
        <end position="24"/>
    </location>
</feature>
<feature type="domain" description="Cytochrome c assembly protein" evidence="2">
    <location>
        <begin position="47"/>
        <end position="268"/>
    </location>
</feature>
<evidence type="ECO:0000259" key="2">
    <source>
        <dbReference type="Pfam" id="PF01578"/>
    </source>
</evidence>
<keyword evidence="1" id="KW-0812">Transmembrane</keyword>
<dbReference type="InterPro" id="IPR002541">
    <property type="entry name" value="Cyt_c_assembly"/>
</dbReference>
<keyword evidence="1" id="KW-1133">Transmembrane helix</keyword>
<sequence length="273" mass="29994">MSAVPFALTLGLLLAYFALSWHHIGHFRGCTVVLPRSRRVEHSVLGLVLLAHAFLVLTPMLAGGYPDLGVGRALSAVVWLMLLIYWTCGFFYRVEGLQLFMLPLAVLALAVELLWPGHHPGYALRNPLFSVHLLVSMLAYSLFAIAALLAVLMLLLERALHARRATALTRQLPPLLSLETMMFQVIGVGFALLTVSLVTGVLFSEQMFGTAITVNHKTVFAFAAWCVFGALLVGRARYGWRGKVAVRWALSGFGLLLLGFIGTKIVLEWVLGR</sequence>
<dbReference type="PANTHER" id="PTHR38034">
    <property type="entry name" value="INNER MEMBRANE PROTEIN YPJD"/>
    <property type="match status" value="1"/>
</dbReference>
<dbReference type="RefSeq" id="WP_136555360.1">
    <property type="nucleotide sequence ID" value="NZ_STGJ01000019.1"/>
</dbReference>
<feature type="transmembrane region" description="Helical" evidence="1">
    <location>
        <begin position="44"/>
        <end position="62"/>
    </location>
</feature>
<feature type="transmembrane region" description="Helical" evidence="1">
    <location>
        <begin position="99"/>
        <end position="117"/>
    </location>
</feature>
<dbReference type="AlphaFoldDB" id="A0A4T0UKK1"/>
<dbReference type="GO" id="GO:0017004">
    <property type="term" value="P:cytochrome complex assembly"/>
    <property type="evidence" value="ECO:0007669"/>
    <property type="project" value="InterPro"/>
</dbReference>
<dbReference type="Proteomes" id="UP000308891">
    <property type="component" value="Unassembled WGS sequence"/>
</dbReference>
<dbReference type="PANTHER" id="PTHR38034:SF1">
    <property type="entry name" value="INNER MEMBRANE PROTEIN YPJD"/>
    <property type="match status" value="1"/>
</dbReference>
<name>A0A4T0UKK1_9NEIS</name>
<feature type="transmembrane region" description="Helical" evidence="1">
    <location>
        <begin position="176"/>
        <end position="198"/>
    </location>
</feature>
<gene>
    <name evidence="3" type="ORF">E5K04_14390</name>
</gene>
<keyword evidence="1" id="KW-0472">Membrane</keyword>
<keyword evidence="4" id="KW-1185">Reference proteome</keyword>
<feature type="transmembrane region" description="Helical" evidence="1">
    <location>
        <begin position="74"/>
        <end position="92"/>
    </location>
</feature>
<evidence type="ECO:0000313" key="4">
    <source>
        <dbReference type="Proteomes" id="UP000308891"/>
    </source>
</evidence>
<organism evidence="3 4">
    <name type="scientific">Crenobacter intestini</name>
    <dbReference type="NCBI Taxonomy" id="2563443"/>
    <lineage>
        <taxon>Bacteria</taxon>
        <taxon>Pseudomonadati</taxon>
        <taxon>Pseudomonadota</taxon>
        <taxon>Betaproteobacteria</taxon>
        <taxon>Neisseriales</taxon>
        <taxon>Neisseriaceae</taxon>
        <taxon>Crenobacter</taxon>
    </lineage>
</organism>
<dbReference type="InterPro" id="IPR052372">
    <property type="entry name" value="YpjD/HemX"/>
</dbReference>